<accession>A0A1N7LBZ7</accession>
<dbReference type="STRING" id="633194.SAMN05421759_102564"/>
<sequence length="157" mass="16582">MTSSKSSTRTGSAKTARKPAKTAVKSETKNAAKSSATQPARAPLAAEDALHTAVAATLDPTLLPPGMQPELKKRELIDKVVRRSGVKKRDAKPAVEAVLAILGEALAEGRELNVKPFGKMKVQRVRDTGNGQVLVTKVRQPAEAEKDAPDPLAQAAE</sequence>
<dbReference type="SUPFAM" id="SSF47729">
    <property type="entry name" value="IHF-like DNA-binding proteins"/>
    <property type="match status" value="1"/>
</dbReference>
<dbReference type="Gene3D" id="4.10.520.10">
    <property type="entry name" value="IHF-like DNA-binding proteins"/>
    <property type="match status" value="1"/>
</dbReference>
<dbReference type="InterPro" id="IPR000119">
    <property type="entry name" value="Hist_DNA-bd"/>
</dbReference>
<dbReference type="GO" id="GO:0030527">
    <property type="term" value="F:structural constituent of chromatin"/>
    <property type="evidence" value="ECO:0007669"/>
    <property type="project" value="InterPro"/>
</dbReference>
<dbReference type="AlphaFoldDB" id="A0A1N7LBZ7"/>
<evidence type="ECO:0000256" key="1">
    <source>
        <dbReference type="ARBA" id="ARBA00010529"/>
    </source>
</evidence>
<feature type="compositionally biased region" description="Polar residues" evidence="3">
    <location>
        <begin position="1"/>
        <end position="13"/>
    </location>
</feature>
<keyword evidence="2 4" id="KW-0238">DNA-binding</keyword>
<proteinExistence type="inferred from homology"/>
<organism evidence="4 5">
    <name type="scientific">Roseivivax lentus</name>
    <dbReference type="NCBI Taxonomy" id="633194"/>
    <lineage>
        <taxon>Bacteria</taxon>
        <taxon>Pseudomonadati</taxon>
        <taxon>Pseudomonadota</taxon>
        <taxon>Alphaproteobacteria</taxon>
        <taxon>Rhodobacterales</taxon>
        <taxon>Roseobacteraceae</taxon>
        <taxon>Roseivivax</taxon>
    </lineage>
</organism>
<feature type="region of interest" description="Disordered" evidence="3">
    <location>
        <begin position="1"/>
        <end position="46"/>
    </location>
</feature>
<evidence type="ECO:0000256" key="2">
    <source>
        <dbReference type="ARBA" id="ARBA00023125"/>
    </source>
</evidence>
<dbReference type="RefSeq" id="WP_234990173.1">
    <property type="nucleotide sequence ID" value="NZ_FTOQ01000002.1"/>
</dbReference>
<evidence type="ECO:0000313" key="5">
    <source>
        <dbReference type="Proteomes" id="UP000186684"/>
    </source>
</evidence>
<keyword evidence="5" id="KW-1185">Reference proteome</keyword>
<evidence type="ECO:0000256" key="3">
    <source>
        <dbReference type="SAM" id="MobiDB-lite"/>
    </source>
</evidence>
<dbReference type="EMBL" id="FTOQ01000002">
    <property type="protein sequence ID" value="SIS71348.1"/>
    <property type="molecule type" value="Genomic_DNA"/>
</dbReference>
<dbReference type="InterPro" id="IPR010992">
    <property type="entry name" value="IHF-like_DNA-bd_dom_sf"/>
</dbReference>
<comment type="similarity">
    <text evidence="1">Belongs to the bacterial histone-like protein family.</text>
</comment>
<dbReference type="Pfam" id="PF00216">
    <property type="entry name" value="Bac_DNA_binding"/>
    <property type="match status" value="1"/>
</dbReference>
<protein>
    <submittedName>
        <fullName evidence="4">DNA-binding protein HU-alpha</fullName>
    </submittedName>
</protein>
<dbReference type="GO" id="GO:0003677">
    <property type="term" value="F:DNA binding"/>
    <property type="evidence" value="ECO:0007669"/>
    <property type="project" value="UniProtKB-KW"/>
</dbReference>
<name>A0A1N7LBZ7_9RHOB</name>
<gene>
    <name evidence="4" type="ORF">SAMN05421759_102564</name>
</gene>
<dbReference type="Proteomes" id="UP000186684">
    <property type="component" value="Unassembled WGS sequence"/>
</dbReference>
<evidence type="ECO:0000313" key="4">
    <source>
        <dbReference type="EMBL" id="SIS71348.1"/>
    </source>
</evidence>
<reference evidence="5" key="1">
    <citation type="submission" date="2017-01" db="EMBL/GenBank/DDBJ databases">
        <authorList>
            <person name="Varghese N."/>
            <person name="Submissions S."/>
        </authorList>
    </citation>
    <scope>NUCLEOTIDE SEQUENCE [LARGE SCALE GENOMIC DNA]</scope>
    <source>
        <strain evidence="5">DSM 29430</strain>
    </source>
</reference>